<dbReference type="WBParaSite" id="PEQ_0001351001-mRNA-1">
    <property type="protein sequence ID" value="PEQ_0001351001-mRNA-1"/>
    <property type="gene ID" value="PEQ_0001351001"/>
</dbReference>
<organism evidence="1 2">
    <name type="scientific">Parascaris equorum</name>
    <name type="common">Equine roundworm</name>
    <dbReference type="NCBI Taxonomy" id="6256"/>
    <lineage>
        <taxon>Eukaryota</taxon>
        <taxon>Metazoa</taxon>
        <taxon>Ecdysozoa</taxon>
        <taxon>Nematoda</taxon>
        <taxon>Chromadorea</taxon>
        <taxon>Rhabditida</taxon>
        <taxon>Spirurina</taxon>
        <taxon>Ascaridomorpha</taxon>
        <taxon>Ascaridoidea</taxon>
        <taxon>Ascarididae</taxon>
        <taxon>Parascaris</taxon>
    </lineage>
</organism>
<proteinExistence type="predicted"/>
<sequence>MARTVCFLLIITDYHFNIRLINDKASYIGSKCCVD</sequence>
<dbReference type="AlphaFoldDB" id="A0A914S3Z4"/>
<keyword evidence="1" id="KW-1185">Reference proteome</keyword>
<name>A0A914S3Z4_PAREQ</name>
<evidence type="ECO:0000313" key="1">
    <source>
        <dbReference type="Proteomes" id="UP000887564"/>
    </source>
</evidence>
<evidence type="ECO:0000313" key="2">
    <source>
        <dbReference type="WBParaSite" id="PEQ_0001351001-mRNA-1"/>
    </source>
</evidence>
<reference evidence="2" key="1">
    <citation type="submission" date="2022-11" db="UniProtKB">
        <authorList>
            <consortium name="WormBaseParasite"/>
        </authorList>
    </citation>
    <scope>IDENTIFICATION</scope>
</reference>
<dbReference type="Proteomes" id="UP000887564">
    <property type="component" value="Unplaced"/>
</dbReference>
<accession>A0A914S3Z4</accession>
<protein>
    <submittedName>
        <fullName evidence="2">Uncharacterized protein</fullName>
    </submittedName>
</protein>